<dbReference type="InterPro" id="IPR048052">
    <property type="entry name" value="FM1-like"/>
</dbReference>
<dbReference type="EMBL" id="LR134477">
    <property type="protein sequence ID" value="VEI18763.1"/>
    <property type="molecule type" value="Genomic_DNA"/>
</dbReference>
<feature type="region of interest" description="Disordered" evidence="5">
    <location>
        <begin position="391"/>
        <end position="413"/>
    </location>
</feature>
<accession>A0A448PPW9</accession>
<proteinExistence type="predicted"/>
<dbReference type="NCBIfam" id="TIGR01167">
    <property type="entry name" value="LPXTG_anchor"/>
    <property type="match status" value="1"/>
</dbReference>
<dbReference type="InterPro" id="IPR019931">
    <property type="entry name" value="LPXTG_anchor"/>
</dbReference>
<keyword evidence="3" id="KW-0732">Signal</keyword>
<dbReference type="KEGG" id="avc:NCTC10951_02887"/>
<keyword evidence="6" id="KW-0472">Membrane</keyword>
<dbReference type="Pfam" id="PF17802">
    <property type="entry name" value="SpaA"/>
    <property type="match status" value="1"/>
</dbReference>
<feature type="region of interest" description="Disordered" evidence="5">
    <location>
        <begin position="1"/>
        <end position="21"/>
    </location>
</feature>
<dbReference type="AlphaFoldDB" id="A0A448PPW9"/>
<dbReference type="PROSITE" id="PS50847">
    <property type="entry name" value="GRAM_POS_ANCHORING"/>
    <property type="match status" value="1"/>
</dbReference>
<keyword evidence="6" id="KW-1133">Transmembrane helix</keyword>
<dbReference type="NCBIfam" id="NF033902">
    <property type="entry name" value="iso_D2_wall_anc"/>
    <property type="match status" value="1"/>
</dbReference>
<evidence type="ECO:0000256" key="2">
    <source>
        <dbReference type="ARBA" id="ARBA00022525"/>
    </source>
</evidence>
<reference evidence="8 9" key="1">
    <citation type="submission" date="2018-12" db="EMBL/GenBank/DDBJ databases">
        <authorList>
            <consortium name="Pathogen Informatics"/>
        </authorList>
    </citation>
    <scope>NUCLEOTIDE SEQUENCE [LARGE SCALE GENOMIC DNA]</scope>
    <source>
        <strain evidence="8 9">NCTC10951</strain>
    </source>
</reference>
<keyword evidence="1" id="KW-0134">Cell wall</keyword>
<evidence type="ECO:0000313" key="9">
    <source>
        <dbReference type="Proteomes" id="UP000268658"/>
    </source>
</evidence>
<dbReference type="InterPro" id="IPR013783">
    <property type="entry name" value="Ig-like_fold"/>
</dbReference>
<keyword evidence="6" id="KW-0812">Transmembrane</keyword>
<dbReference type="NCBIfam" id="TIGR04226">
    <property type="entry name" value="RrgB_K2N_iso_D2"/>
    <property type="match status" value="1"/>
</dbReference>
<organism evidence="8 9">
    <name type="scientific">Actinomyces viscosus</name>
    <dbReference type="NCBI Taxonomy" id="1656"/>
    <lineage>
        <taxon>Bacteria</taxon>
        <taxon>Bacillati</taxon>
        <taxon>Actinomycetota</taxon>
        <taxon>Actinomycetes</taxon>
        <taxon>Actinomycetales</taxon>
        <taxon>Actinomycetaceae</taxon>
        <taxon>Actinomyces</taxon>
    </lineage>
</organism>
<evidence type="ECO:0000256" key="6">
    <source>
        <dbReference type="SAM" id="Phobius"/>
    </source>
</evidence>
<dbReference type="Pfam" id="PF00746">
    <property type="entry name" value="Gram_pos_anchor"/>
    <property type="match status" value="1"/>
</dbReference>
<dbReference type="Proteomes" id="UP000268658">
    <property type="component" value="Chromosome"/>
</dbReference>
<dbReference type="Gene3D" id="2.60.40.10">
    <property type="entry name" value="Immunoglobulins"/>
    <property type="match status" value="2"/>
</dbReference>
<dbReference type="Pfam" id="PF16555">
    <property type="entry name" value="GramPos_pilinD1"/>
    <property type="match status" value="1"/>
</dbReference>
<dbReference type="GO" id="GO:0005975">
    <property type="term" value="P:carbohydrate metabolic process"/>
    <property type="evidence" value="ECO:0007669"/>
    <property type="project" value="UniProtKB-ARBA"/>
</dbReference>
<feature type="domain" description="Gram-positive cocci surface proteins LPxTG" evidence="7">
    <location>
        <begin position="552"/>
        <end position="591"/>
    </location>
</feature>
<dbReference type="InterPro" id="IPR041033">
    <property type="entry name" value="SpaA_PFL_dom_1"/>
</dbReference>
<protein>
    <submittedName>
        <fullName evidence="8">Fimbrial subunit type 1</fullName>
    </submittedName>
</protein>
<evidence type="ECO:0000256" key="3">
    <source>
        <dbReference type="ARBA" id="ARBA00022729"/>
    </source>
</evidence>
<dbReference type="InterPro" id="IPR046473">
    <property type="entry name" value="Sgo0707-like_N2"/>
</dbReference>
<dbReference type="InterPro" id="IPR026466">
    <property type="entry name" value="Fim_isopep_form_D2_dom"/>
</dbReference>
<dbReference type="InterPro" id="IPR032364">
    <property type="entry name" value="GramPos_pilinD1_N"/>
</dbReference>
<evidence type="ECO:0000313" key="8">
    <source>
        <dbReference type="EMBL" id="VEI18763.1"/>
    </source>
</evidence>
<name>A0A448PPW9_ACTVI</name>
<evidence type="ECO:0000256" key="4">
    <source>
        <dbReference type="ARBA" id="ARBA00023088"/>
    </source>
</evidence>
<sequence length="594" mass="62151">MTPSDKTGLSTANTLPTRISVTRQHFPAAHGERKSQPMKHNAGTLGRRAAAAAGVLTLALLGLGPTAHAEDPNYGNIKENATGSLTIHKHLNGDGTPIGNPDGSTGRTEAVGAVQGDADALVQAKPFVSSPNIVQVAHGAPVAGVQFTAYPIEEIDLKTADGWTRVSTLAEANAIPDSACSDPASPTLSGYTFGAGTTSPDTGDDGVAKIENLPVKAYLVCETKTPGNIVQKAKPFVVTIPHPNSVNGDTQWIYDVHAYPKNEKIEVTKTIEDQKANGYGVGSLVRFPVSSALPTLEATSYYKYFQFKDTLDSRLTEPTATNITLDGNELAPSDYTVVTSGQTVTVTFTKEGLAKLKDAAGKTVSAVFQGKVASAGDGAIKNTAQLISDTTYATTPPEPTTPPANPDNPPTSEEVTVRWGHLRIKKLDSGNNAGLRGAEFQLFKAKEAYANTCTNEREGSAISVDGQTTLTTGDDGMINIAGLFVSDSVDGTGRDNRVNATERCYVLVETKAPTGFVLPEGDGAVTAVKVKAGTDTTELVSIPNVKHKVPELPLTGANGMLILTASGAALLMIAVGSVLVARYRERKRAAELAV</sequence>
<keyword evidence="2" id="KW-0964">Secreted</keyword>
<evidence type="ECO:0000256" key="1">
    <source>
        <dbReference type="ARBA" id="ARBA00022512"/>
    </source>
</evidence>
<dbReference type="Pfam" id="PF20623">
    <property type="entry name" value="Sgo0707_N2"/>
    <property type="match status" value="1"/>
</dbReference>
<dbReference type="Gene3D" id="2.60.40.740">
    <property type="match status" value="1"/>
</dbReference>
<feature type="compositionally biased region" description="Pro residues" evidence="5">
    <location>
        <begin position="396"/>
        <end position="409"/>
    </location>
</feature>
<evidence type="ECO:0000259" key="7">
    <source>
        <dbReference type="PROSITE" id="PS50847"/>
    </source>
</evidence>
<feature type="transmembrane region" description="Helical" evidence="6">
    <location>
        <begin position="560"/>
        <end position="581"/>
    </location>
</feature>
<gene>
    <name evidence="8" type="ORF">NCTC10951_02887</name>
</gene>
<keyword evidence="4" id="KW-0572">Peptidoglycan-anchor</keyword>
<evidence type="ECO:0000256" key="5">
    <source>
        <dbReference type="SAM" id="MobiDB-lite"/>
    </source>
</evidence>